<comment type="subcellular location">
    <subcellularLocation>
        <location evidence="1">Cytoplasm</location>
        <location evidence="1">Cytoskeleton</location>
    </subcellularLocation>
</comment>
<dbReference type="FunFam" id="3.40.20.10:FF:000018">
    <property type="entry name" value="Coactosin-like 1"/>
    <property type="match status" value="2"/>
</dbReference>
<evidence type="ECO:0000313" key="8">
    <source>
        <dbReference type="EMBL" id="ORX45395.1"/>
    </source>
</evidence>
<dbReference type="GO" id="GO:0030427">
    <property type="term" value="C:site of polarized growth"/>
    <property type="evidence" value="ECO:0007669"/>
    <property type="project" value="TreeGrafter"/>
</dbReference>
<keyword evidence="4" id="KW-0206">Cytoskeleton</keyword>
<feature type="compositionally biased region" description="Low complexity" evidence="6">
    <location>
        <begin position="178"/>
        <end position="204"/>
    </location>
</feature>
<comment type="caution">
    <text evidence="8">The sequence shown here is derived from an EMBL/GenBank/DDBJ whole genome shotgun (WGS) entry which is preliminary data.</text>
</comment>
<dbReference type="Gene3D" id="3.40.20.10">
    <property type="entry name" value="Severin"/>
    <property type="match status" value="2"/>
</dbReference>
<gene>
    <name evidence="8" type="ORF">BCR36DRAFT_358355</name>
</gene>
<dbReference type="GO" id="GO:0030864">
    <property type="term" value="C:cortical actin cytoskeleton"/>
    <property type="evidence" value="ECO:0007669"/>
    <property type="project" value="TreeGrafter"/>
</dbReference>
<feature type="domain" description="ADF-H" evidence="7">
    <location>
        <begin position="4"/>
        <end position="137"/>
    </location>
</feature>
<sequence>MSIQVKFDNESAVKQAIQDVHNDSSDITWCCVTHLNDDPNVLTLQSTGKGGVEEMLSALSDTKVQYCLYRSTLKVDLSETVKFTFIYNLGEKVSFFKKGRFGIVKGDAIHYFEPYHIDFEISNPNELNIDIIDKKLKDAAGVAIVEKNADNENIDAVPEFRATVSNTTTPVSAVPSYVSASSTSAPSSPSPASTENNTTESSNNVANMTKKFTPPPERKQIKKQTSFNNPSLTRPMMSKSDEVKFDQSIIDGICKVRNDNDPTTWVIGSYKDDDISKPIELLASGTGDCNEMKTHFAPEKVCYALIRVIDVYENINTVKFVFIYWLGSKVSVMKKAKISVHKGKINEMYSNFHVDFMISSLNEISNEIVMRKVSQNSGSRSMVTRR</sequence>
<dbReference type="InterPro" id="IPR002108">
    <property type="entry name" value="ADF-H"/>
</dbReference>
<reference evidence="8 9" key="1">
    <citation type="submission" date="2016-08" db="EMBL/GenBank/DDBJ databases">
        <title>Genomes of anaerobic fungi encode conserved fungal cellulosomes for biomass hydrolysis.</title>
        <authorList>
            <consortium name="DOE Joint Genome Institute"/>
            <person name="Haitjema C.H."/>
            <person name="Gilmore S.P."/>
            <person name="Henske J.K."/>
            <person name="Solomon K.V."/>
            <person name="De Groot R."/>
            <person name="Kuo A."/>
            <person name="Mondo S.J."/>
            <person name="Salamov A.A."/>
            <person name="Labutti K."/>
            <person name="Zhao Z."/>
            <person name="Chiniquy J."/>
            <person name="Barry K."/>
            <person name="Brewer H.M."/>
            <person name="Purvine S.O."/>
            <person name="Wright A.T."/>
            <person name="Boxma B."/>
            <person name="Van Alen T."/>
            <person name="Hackstein J.H."/>
            <person name="Baker S.E."/>
            <person name="Grigoriev I.V."/>
            <person name="O'Malley M.A."/>
        </authorList>
    </citation>
    <scope>NUCLEOTIDE SEQUENCE [LARGE SCALE GENOMIC DNA]</scope>
    <source>
        <strain evidence="9">finn</strain>
    </source>
</reference>
<evidence type="ECO:0000256" key="2">
    <source>
        <dbReference type="ARBA" id="ARBA00022490"/>
    </source>
</evidence>
<evidence type="ECO:0000256" key="1">
    <source>
        <dbReference type="ARBA" id="ARBA00004245"/>
    </source>
</evidence>
<evidence type="ECO:0000313" key="9">
    <source>
        <dbReference type="Proteomes" id="UP000193719"/>
    </source>
</evidence>
<feature type="region of interest" description="Disordered" evidence="6">
    <location>
        <begin position="178"/>
        <end position="222"/>
    </location>
</feature>
<evidence type="ECO:0000256" key="4">
    <source>
        <dbReference type="ARBA" id="ARBA00023212"/>
    </source>
</evidence>
<feature type="domain" description="ADF-H" evidence="7">
    <location>
        <begin position="240"/>
        <end position="374"/>
    </location>
</feature>
<dbReference type="GO" id="GO:0005884">
    <property type="term" value="C:actin filament"/>
    <property type="evidence" value="ECO:0007669"/>
    <property type="project" value="TreeGrafter"/>
</dbReference>
<comment type="similarity">
    <text evidence="5">Belongs to the actin-binding proteins ADF family. Coactosin subfamily.</text>
</comment>
<dbReference type="InterPro" id="IPR029006">
    <property type="entry name" value="ADF-H/Gelsolin-like_dom_sf"/>
</dbReference>
<protein>
    <submittedName>
        <fullName evidence="8">Actin depolymerizing protein</fullName>
    </submittedName>
</protein>
<dbReference type="AlphaFoldDB" id="A0A1Y1V1V8"/>
<dbReference type="PANTHER" id="PTHR10829">
    <property type="entry name" value="CORTACTIN AND DREBRIN"/>
    <property type="match status" value="1"/>
</dbReference>
<keyword evidence="9" id="KW-1185">Reference proteome</keyword>
<dbReference type="OrthoDB" id="20822at2759"/>
<accession>A0A1Y1V1V8</accession>
<evidence type="ECO:0000256" key="3">
    <source>
        <dbReference type="ARBA" id="ARBA00023203"/>
    </source>
</evidence>
<dbReference type="PROSITE" id="PS51263">
    <property type="entry name" value="ADF_H"/>
    <property type="match status" value="2"/>
</dbReference>
<dbReference type="EMBL" id="MCFH01000040">
    <property type="protein sequence ID" value="ORX45395.1"/>
    <property type="molecule type" value="Genomic_DNA"/>
</dbReference>
<dbReference type="SMART" id="SM00102">
    <property type="entry name" value="ADF"/>
    <property type="match status" value="2"/>
</dbReference>
<dbReference type="Pfam" id="PF00241">
    <property type="entry name" value="Cofilin_ADF"/>
    <property type="match status" value="2"/>
</dbReference>
<name>A0A1Y1V1V8_9FUNG</name>
<dbReference type="STRING" id="1754191.A0A1Y1V1V8"/>
<evidence type="ECO:0000256" key="5">
    <source>
        <dbReference type="ARBA" id="ARBA00038052"/>
    </source>
</evidence>
<organism evidence="8 9">
    <name type="scientific">Piromyces finnis</name>
    <dbReference type="NCBI Taxonomy" id="1754191"/>
    <lineage>
        <taxon>Eukaryota</taxon>
        <taxon>Fungi</taxon>
        <taxon>Fungi incertae sedis</taxon>
        <taxon>Chytridiomycota</taxon>
        <taxon>Chytridiomycota incertae sedis</taxon>
        <taxon>Neocallimastigomycetes</taxon>
        <taxon>Neocallimastigales</taxon>
        <taxon>Neocallimastigaceae</taxon>
        <taxon>Piromyces</taxon>
    </lineage>
</organism>
<dbReference type="Proteomes" id="UP000193719">
    <property type="component" value="Unassembled WGS sequence"/>
</dbReference>
<proteinExistence type="inferred from homology"/>
<keyword evidence="2" id="KW-0963">Cytoplasm</keyword>
<evidence type="ECO:0000256" key="6">
    <source>
        <dbReference type="SAM" id="MobiDB-lite"/>
    </source>
</evidence>
<dbReference type="GO" id="GO:0030833">
    <property type="term" value="P:regulation of actin filament polymerization"/>
    <property type="evidence" value="ECO:0007669"/>
    <property type="project" value="TreeGrafter"/>
</dbReference>
<reference evidence="8 9" key="2">
    <citation type="submission" date="2016-08" db="EMBL/GenBank/DDBJ databases">
        <title>Pervasive Adenine N6-methylation of Active Genes in Fungi.</title>
        <authorList>
            <consortium name="DOE Joint Genome Institute"/>
            <person name="Mondo S.J."/>
            <person name="Dannebaum R.O."/>
            <person name="Kuo R.C."/>
            <person name="Labutti K."/>
            <person name="Haridas S."/>
            <person name="Kuo A."/>
            <person name="Salamov A."/>
            <person name="Ahrendt S.R."/>
            <person name="Lipzen A."/>
            <person name="Sullivan W."/>
            <person name="Andreopoulos W.B."/>
            <person name="Clum A."/>
            <person name="Lindquist E."/>
            <person name="Daum C."/>
            <person name="Ramamoorthy G.K."/>
            <person name="Gryganskyi A."/>
            <person name="Culley D."/>
            <person name="Magnuson J.K."/>
            <person name="James T.Y."/>
            <person name="O'Malley M.A."/>
            <person name="Stajich J.E."/>
            <person name="Spatafora J.W."/>
            <person name="Visel A."/>
            <person name="Grigoriev I.V."/>
        </authorList>
    </citation>
    <scope>NUCLEOTIDE SEQUENCE [LARGE SCALE GENOMIC DNA]</scope>
    <source>
        <strain evidence="9">finn</strain>
    </source>
</reference>
<dbReference type="GO" id="GO:0051015">
    <property type="term" value="F:actin filament binding"/>
    <property type="evidence" value="ECO:0007669"/>
    <property type="project" value="TreeGrafter"/>
</dbReference>
<dbReference type="SUPFAM" id="SSF55753">
    <property type="entry name" value="Actin depolymerizing proteins"/>
    <property type="match status" value="2"/>
</dbReference>
<keyword evidence="3" id="KW-0009">Actin-binding</keyword>
<dbReference type="PANTHER" id="PTHR10829:SF56">
    <property type="entry name" value="ADF-H DOMAIN-CONTAINING PROTEIN"/>
    <property type="match status" value="1"/>
</dbReference>
<dbReference type="CDD" id="cd11282">
    <property type="entry name" value="ADF_coactosin_like"/>
    <property type="match status" value="2"/>
</dbReference>
<evidence type="ECO:0000259" key="7">
    <source>
        <dbReference type="PROSITE" id="PS51263"/>
    </source>
</evidence>